<reference evidence="1" key="1">
    <citation type="journal article" date="2020" name="mSystems">
        <title>Genome- and Community-Level Interaction Insights into Carbon Utilization and Element Cycling Functions of Hydrothermarchaeota in Hydrothermal Sediment.</title>
        <authorList>
            <person name="Zhou Z."/>
            <person name="Liu Y."/>
            <person name="Xu W."/>
            <person name="Pan J."/>
            <person name="Luo Z.H."/>
            <person name="Li M."/>
        </authorList>
    </citation>
    <scope>NUCLEOTIDE SEQUENCE [LARGE SCALE GENOMIC DNA]</scope>
    <source>
        <strain evidence="1">SpSt-402</strain>
    </source>
</reference>
<comment type="caution">
    <text evidence="1">The sequence shown here is derived from an EMBL/GenBank/DDBJ whole genome shotgun (WGS) entry which is preliminary data.</text>
</comment>
<accession>A0A832H4G3</accession>
<evidence type="ECO:0000313" key="1">
    <source>
        <dbReference type="EMBL" id="HGW95231.1"/>
    </source>
</evidence>
<proteinExistence type="predicted"/>
<dbReference type="EMBL" id="DSRD01000825">
    <property type="protein sequence ID" value="HGW95231.1"/>
    <property type="molecule type" value="Genomic_DNA"/>
</dbReference>
<gene>
    <name evidence="1" type="ORF">ENR47_13285</name>
</gene>
<sequence length="189" mass="20859">MSEEQLDNELEDDQIAEQIRANPPSCVAKFNLSSTELPVAWDDAFNTVYQIGCKCGGKIGKVLGYPLRDYNPSYDGNLLITPIGFHCDQCSTVTEILDTALHGYHAEVAKLEGGIRSAKIQGSGSRSAFECPSCSGTAFQVTVGFVYWNFDIIYDEPELPGQEFFNVFLMYGRCQTCHHISPVTDLGKL</sequence>
<dbReference type="AlphaFoldDB" id="A0A832H4G3"/>
<protein>
    <submittedName>
        <fullName evidence="1">Uncharacterized protein</fullName>
    </submittedName>
</protein>
<name>A0A832H4G3_9CYAN</name>
<organism evidence="1">
    <name type="scientific">Oscillatoriales cyanobacterium SpSt-402</name>
    <dbReference type="NCBI Taxonomy" id="2282168"/>
    <lineage>
        <taxon>Bacteria</taxon>
        <taxon>Bacillati</taxon>
        <taxon>Cyanobacteriota</taxon>
        <taxon>Cyanophyceae</taxon>
        <taxon>Oscillatoriophycideae</taxon>
        <taxon>Oscillatoriales</taxon>
    </lineage>
</organism>